<dbReference type="SUPFAM" id="SSF56784">
    <property type="entry name" value="HAD-like"/>
    <property type="match status" value="1"/>
</dbReference>
<keyword evidence="14" id="KW-1185">Reference proteome</keyword>
<keyword evidence="3" id="KW-0479">Metal-binding</keyword>
<dbReference type="InterPro" id="IPR018303">
    <property type="entry name" value="ATPase_P-typ_P_site"/>
</dbReference>
<sequence>MAKVVAGDAEAGGGSSWPSVLELEALMGEREMAALEALVKAKGGSGGVAGLMAILGTPSSGLDGSDVAQRRAFFGKNAFDAKPPTTYFELWWDAMHDGAIIVLSIMAALTILVWIFVEGVNCNKTGWMEPTALMFSINAITHTTAIIDYKKERMFAALTAQLDASNKKFVLRGGESLELADADIVVGDVVTFNAHNAATIPADGLLVAGSGCKMDEAALNGEPEPAEKTVEGAPFILSGTICCSGSGKLLVTAVGTHSVSGKIKAAVYGDDGDDDGGSPLFDKLDAMSVRIGKAGMFVSVLVFCVMFVLGILVNGSGAKDVIHYAVQSITILAVAVPEGLPLAVTLSLAFSSSKMMSDNNLVKALKACETMGSATTICSDKTGTLTANRMTVRGACVAGCVLPAIDPRSGDADAAKPVGARILDAAQIPAALAAELGTLVAVCTMDESSVAPPEVAGGQAVFKGNPTECALLELAAGLGCDWRAVRESTAGRSEATRGEGHAFMFSSARKVMAWAVPRGDGFRVYVKGAAEIVLARCEAAATAEGSEPLDDERKERFYVQGVVKDFASDAMRTIALAYKDMPKPESWEATSAATKNADGTDAFAAETGLTLLAVVGIEDPLRDEVPPAIARCYKAGIDVRMCTGDNLATAVAIASRCGILRDHHYVNMKASGDVTKLLPDRAMTGREFRRRVHKTDEATGEQVFVQAAFDEIWPRLRVMARCCARCDPEDKNTLANGLNKSLLFQDAATCRRLREEEDITIFPDRQVVAMTGDGTNDAPALKRADVGFAMGISGTQIAKDAADIILLDDNFASIVTAAKWGRNVYDSICKFLQFQLTVNIAAICVAVVGAFRYQESPIAAVQMLWINLIMDSLASLALATEPPEESLLDKPPVNRSDSIISEQMWYNMFGHAAYQIVVMMLLYFDQGAALLRCEPAHRPHHGGCGGADFSKHHSALFNCFVMMTLFNEINCRKLHGETNVFEGVLKNPYFCSIWGVTMLIQVVGVQCAGGLLAVHKDGITSWQWVVCILFGAGELLWQKVINFVLRITKERAAEGPSAFREAGLLKFGSGKIALHGSVRDNTRSITSSQRSARSTSSRRRRQQKYAAQPSGGSEKSLST</sequence>
<dbReference type="Pfam" id="PF00122">
    <property type="entry name" value="E1-E2_ATPase"/>
    <property type="match status" value="1"/>
</dbReference>
<keyword evidence="9 11" id="KW-0472">Membrane</keyword>
<evidence type="ECO:0000256" key="5">
    <source>
        <dbReference type="ARBA" id="ARBA00022840"/>
    </source>
</evidence>
<feature type="compositionally biased region" description="Polar residues" evidence="10">
    <location>
        <begin position="1110"/>
        <end position="1119"/>
    </location>
</feature>
<evidence type="ECO:0000256" key="4">
    <source>
        <dbReference type="ARBA" id="ARBA00022741"/>
    </source>
</evidence>
<protein>
    <submittedName>
        <fullName evidence="13">Calcium-transporting ATPase</fullName>
    </submittedName>
</protein>
<gene>
    <name evidence="13" type="ORF">SO694_001040120</name>
</gene>
<evidence type="ECO:0000256" key="7">
    <source>
        <dbReference type="ARBA" id="ARBA00022967"/>
    </source>
</evidence>
<dbReference type="Pfam" id="PF00690">
    <property type="entry name" value="Cation_ATPase_N"/>
    <property type="match status" value="1"/>
</dbReference>
<evidence type="ECO:0000256" key="9">
    <source>
        <dbReference type="ARBA" id="ARBA00023136"/>
    </source>
</evidence>
<dbReference type="Pfam" id="PF13246">
    <property type="entry name" value="Cation_ATPase"/>
    <property type="match status" value="1"/>
</dbReference>
<dbReference type="PANTHER" id="PTHR24093:SF369">
    <property type="entry name" value="CALCIUM-TRANSPORTING ATPASE"/>
    <property type="match status" value="1"/>
</dbReference>
<accession>A0ABR1FMD8</accession>
<dbReference type="PROSITE" id="PS00154">
    <property type="entry name" value="ATPASE_E1_E2"/>
    <property type="match status" value="1"/>
</dbReference>
<dbReference type="Gene3D" id="2.70.150.10">
    <property type="entry name" value="Calcium-transporting ATPase, cytoplasmic transduction domain A"/>
    <property type="match status" value="1"/>
</dbReference>
<dbReference type="Gene3D" id="1.20.1110.10">
    <property type="entry name" value="Calcium-transporting ATPase, transmembrane domain"/>
    <property type="match status" value="2"/>
</dbReference>
<dbReference type="InterPro" id="IPR004014">
    <property type="entry name" value="ATPase_P-typ_cation-transptr_N"/>
</dbReference>
<evidence type="ECO:0000313" key="14">
    <source>
        <dbReference type="Proteomes" id="UP001363151"/>
    </source>
</evidence>
<dbReference type="InterPro" id="IPR023214">
    <property type="entry name" value="HAD_sf"/>
</dbReference>
<feature type="transmembrane region" description="Helical" evidence="11">
    <location>
        <begin position="98"/>
        <end position="117"/>
    </location>
</feature>
<dbReference type="InterPro" id="IPR059000">
    <property type="entry name" value="ATPase_P-type_domA"/>
</dbReference>
<feature type="region of interest" description="Disordered" evidence="10">
    <location>
        <begin position="1079"/>
        <end position="1119"/>
    </location>
</feature>
<dbReference type="SFLD" id="SFLDS00003">
    <property type="entry name" value="Haloacid_Dehalogenase"/>
    <property type="match status" value="1"/>
</dbReference>
<dbReference type="InterPro" id="IPR044492">
    <property type="entry name" value="P_typ_ATPase_HD_dom"/>
</dbReference>
<organism evidence="13 14">
    <name type="scientific">Aureococcus anophagefferens</name>
    <name type="common">Harmful bloom alga</name>
    <dbReference type="NCBI Taxonomy" id="44056"/>
    <lineage>
        <taxon>Eukaryota</taxon>
        <taxon>Sar</taxon>
        <taxon>Stramenopiles</taxon>
        <taxon>Ochrophyta</taxon>
        <taxon>Pelagophyceae</taxon>
        <taxon>Pelagomonadales</taxon>
        <taxon>Pelagomonadaceae</taxon>
        <taxon>Aureococcus</taxon>
    </lineage>
</organism>
<feature type="compositionally biased region" description="Low complexity" evidence="10">
    <location>
        <begin position="1083"/>
        <end position="1095"/>
    </location>
</feature>
<dbReference type="InterPro" id="IPR036412">
    <property type="entry name" value="HAD-like_sf"/>
</dbReference>
<evidence type="ECO:0000256" key="6">
    <source>
        <dbReference type="ARBA" id="ARBA00022842"/>
    </source>
</evidence>
<keyword evidence="4" id="KW-0547">Nucleotide-binding</keyword>
<feature type="domain" description="Cation-transporting P-type ATPase N-terminal" evidence="12">
    <location>
        <begin position="47"/>
        <end position="115"/>
    </location>
</feature>
<feature type="transmembrane region" description="Helical" evidence="11">
    <location>
        <begin position="831"/>
        <end position="851"/>
    </location>
</feature>
<keyword evidence="8 11" id="KW-1133">Transmembrane helix</keyword>
<proteinExistence type="predicted"/>
<dbReference type="PRINTS" id="PR00119">
    <property type="entry name" value="CATATPASE"/>
</dbReference>
<feature type="transmembrane region" description="Helical" evidence="11">
    <location>
        <begin position="294"/>
        <end position="313"/>
    </location>
</feature>
<keyword evidence="5" id="KW-0067">ATP-binding</keyword>
<dbReference type="Gene3D" id="3.40.50.1000">
    <property type="entry name" value="HAD superfamily/HAD-like"/>
    <property type="match status" value="1"/>
</dbReference>
<evidence type="ECO:0000313" key="13">
    <source>
        <dbReference type="EMBL" id="KAK7233490.1"/>
    </source>
</evidence>
<keyword evidence="6" id="KW-0460">Magnesium</keyword>
<evidence type="ECO:0000256" key="10">
    <source>
        <dbReference type="SAM" id="MobiDB-lite"/>
    </source>
</evidence>
<dbReference type="InterPro" id="IPR008250">
    <property type="entry name" value="ATPase_P-typ_transduc_dom_A_sf"/>
</dbReference>
<dbReference type="Gene3D" id="3.40.1110.10">
    <property type="entry name" value="Calcium-transporting ATPase, cytoplasmic domain N"/>
    <property type="match status" value="1"/>
</dbReference>
<dbReference type="SUPFAM" id="SSF81653">
    <property type="entry name" value="Calcium ATPase, transduction domain A"/>
    <property type="match status" value="1"/>
</dbReference>
<comment type="caution">
    <text evidence="13">The sequence shown here is derived from an EMBL/GenBank/DDBJ whole genome shotgun (WGS) entry which is preliminary data.</text>
</comment>
<dbReference type="NCBIfam" id="TIGR01494">
    <property type="entry name" value="ATPase_P-type"/>
    <property type="match status" value="2"/>
</dbReference>
<dbReference type="InterPro" id="IPR006068">
    <property type="entry name" value="ATPase_P-typ_cation-transptr_C"/>
</dbReference>
<dbReference type="SUPFAM" id="SSF81660">
    <property type="entry name" value="Metal cation-transporting ATPase, ATP-binding domain N"/>
    <property type="match status" value="1"/>
</dbReference>
<keyword evidence="2 11" id="KW-0812">Transmembrane</keyword>
<evidence type="ECO:0000256" key="2">
    <source>
        <dbReference type="ARBA" id="ARBA00022692"/>
    </source>
</evidence>
<dbReference type="Proteomes" id="UP001363151">
    <property type="component" value="Unassembled WGS sequence"/>
</dbReference>
<dbReference type="InterPro" id="IPR001757">
    <property type="entry name" value="P_typ_ATPase"/>
</dbReference>
<dbReference type="SUPFAM" id="SSF81665">
    <property type="entry name" value="Calcium ATPase, transmembrane domain M"/>
    <property type="match status" value="1"/>
</dbReference>
<keyword evidence="7" id="KW-1278">Translocase</keyword>
<evidence type="ECO:0000256" key="11">
    <source>
        <dbReference type="SAM" id="Phobius"/>
    </source>
</evidence>
<dbReference type="EMBL" id="JBBJCI010000359">
    <property type="protein sequence ID" value="KAK7233490.1"/>
    <property type="molecule type" value="Genomic_DNA"/>
</dbReference>
<dbReference type="InterPro" id="IPR023299">
    <property type="entry name" value="ATPase_P-typ_cyto_dom_N"/>
</dbReference>
<dbReference type="InterPro" id="IPR023298">
    <property type="entry name" value="ATPase_P-typ_TM_dom_sf"/>
</dbReference>
<dbReference type="Pfam" id="PF00689">
    <property type="entry name" value="Cation_ATPase_C"/>
    <property type="match status" value="1"/>
</dbReference>
<name>A0ABR1FMD8_AURAN</name>
<evidence type="ECO:0000256" key="1">
    <source>
        <dbReference type="ARBA" id="ARBA00004127"/>
    </source>
</evidence>
<evidence type="ECO:0000256" key="8">
    <source>
        <dbReference type="ARBA" id="ARBA00022989"/>
    </source>
</evidence>
<comment type="subcellular location">
    <subcellularLocation>
        <location evidence="1">Endomembrane system</location>
        <topology evidence="1">Multi-pass membrane protein</topology>
    </subcellularLocation>
</comment>
<dbReference type="SFLD" id="SFLDF00027">
    <property type="entry name" value="p-type_atpase"/>
    <property type="match status" value="1"/>
</dbReference>
<dbReference type="SMART" id="SM00831">
    <property type="entry name" value="Cation_ATPase_N"/>
    <property type="match status" value="1"/>
</dbReference>
<dbReference type="PANTHER" id="PTHR24093">
    <property type="entry name" value="CATION TRANSPORTING ATPASE"/>
    <property type="match status" value="1"/>
</dbReference>
<evidence type="ECO:0000259" key="12">
    <source>
        <dbReference type="SMART" id="SM00831"/>
    </source>
</evidence>
<reference evidence="13 14" key="1">
    <citation type="submission" date="2024-03" db="EMBL/GenBank/DDBJ databases">
        <title>Aureococcus anophagefferens CCMP1851 and Kratosvirus quantuckense: Draft genome of a second virus-susceptible host strain in the model system.</title>
        <authorList>
            <person name="Chase E."/>
            <person name="Truchon A.R."/>
            <person name="Schepens W."/>
            <person name="Wilhelm S.W."/>
        </authorList>
    </citation>
    <scope>NUCLEOTIDE SEQUENCE [LARGE SCALE GENOMIC DNA]</scope>
    <source>
        <strain evidence="13 14">CCMP1851</strain>
    </source>
</reference>
<evidence type="ECO:0000256" key="3">
    <source>
        <dbReference type="ARBA" id="ARBA00022723"/>
    </source>
</evidence>
<dbReference type="SFLD" id="SFLDG00002">
    <property type="entry name" value="C1.7:_P-type_atpase_like"/>
    <property type="match status" value="1"/>
</dbReference>